<evidence type="ECO:0008006" key="3">
    <source>
        <dbReference type="Google" id="ProtNLM"/>
    </source>
</evidence>
<gene>
    <name evidence="2" type="ORF">LCGC14_0041630</name>
</gene>
<evidence type="ECO:0000256" key="1">
    <source>
        <dbReference type="SAM" id="Phobius"/>
    </source>
</evidence>
<proteinExistence type="predicted"/>
<feature type="transmembrane region" description="Helical" evidence="1">
    <location>
        <begin position="100"/>
        <end position="120"/>
    </location>
</feature>
<dbReference type="AlphaFoldDB" id="A0A0F9YVV8"/>
<protein>
    <recommendedName>
        <fullName evidence="3">DoxX family protein</fullName>
    </recommendedName>
</protein>
<feature type="transmembrane region" description="Helical" evidence="1">
    <location>
        <begin position="43"/>
        <end position="63"/>
    </location>
</feature>
<feature type="transmembrane region" description="Helical" evidence="1">
    <location>
        <begin position="68"/>
        <end position="88"/>
    </location>
</feature>
<sequence>MQHANNKFRIAAWILVAPATLFLLMAGSTKMLGANPLASLDAMAPWVFWIGLGEVTAAILYAVPRTSIIGALFLSAHLGGAILFHIIRGENFIGPVLTSFWFQSLLLASVWAVVFLRYPAIISNFKDQEKD</sequence>
<reference evidence="2" key="1">
    <citation type="journal article" date="2015" name="Nature">
        <title>Complex archaea that bridge the gap between prokaryotes and eukaryotes.</title>
        <authorList>
            <person name="Spang A."/>
            <person name="Saw J.H."/>
            <person name="Jorgensen S.L."/>
            <person name="Zaremba-Niedzwiedzka K."/>
            <person name="Martijn J."/>
            <person name="Lind A.E."/>
            <person name="van Eijk R."/>
            <person name="Schleper C."/>
            <person name="Guy L."/>
            <person name="Ettema T.J."/>
        </authorList>
    </citation>
    <scope>NUCLEOTIDE SEQUENCE</scope>
</reference>
<dbReference type="EMBL" id="LAZR01000008">
    <property type="protein sequence ID" value="KKO09044.1"/>
    <property type="molecule type" value="Genomic_DNA"/>
</dbReference>
<organism evidence="2">
    <name type="scientific">marine sediment metagenome</name>
    <dbReference type="NCBI Taxonomy" id="412755"/>
    <lineage>
        <taxon>unclassified sequences</taxon>
        <taxon>metagenomes</taxon>
        <taxon>ecological metagenomes</taxon>
    </lineage>
</organism>
<keyword evidence="1" id="KW-0472">Membrane</keyword>
<keyword evidence="1" id="KW-0812">Transmembrane</keyword>
<accession>A0A0F9YVV8</accession>
<comment type="caution">
    <text evidence="2">The sequence shown here is derived from an EMBL/GenBank/DDBJ whole genome shotgun (WGS) entry which is preliminary data.</text>
</comment>
<evidence type="ECO:0000313" key="2">
    <source>
        <dbReference type="EMBL" id="KKO09044.1"/>
    </source>
</evidence>
<name>A0A0F9YVV8_9ZZZZ</name>
<keyword evidence="1" id="KW-1133">Transmembrane helix</keyword>